<sequence length="176" mass="20746">MKVLASEQDWQIVDDDGFVYKRARREEAAAIEKVREIEEEEEEEDEDELDVVSPQELLAQRRELLLKKKEMYATELRLWDELLSRQEEINAATLPPSLPSAVTDSPAIMLGEPHYEPYEELLQEIQDLEFFIQKYTSFCERAEDMVMLLNEKIKNHRLQQLRSPRQIFLETTTSAD</sequence>
<evidence type="ECO:0000313" key="2">
    <source>
        <dbReference type="EMBL" id="EFJ34762.1"/>
    </source>
</evidence>
<dbReference type="HOGENOM" id="CLU_1527713_0_0_1"/>
<evidence type="ECO:0000256" key="1">
    <source>
        <dbReference type="SAM" id="Coils"/>
    </source>
</evidence>
<dbReference type="FunCoup" id="D8QZA3">
    <property type="interactions" value="622"/>
</dbReference>
<organism evidence="3">
    <name type="scientific">Selaginella moellendorffii</name>
    <name type="common">Spikemoss</name>
    <dbReference type="NCBI Taxonomy" id="88036"/>
    <lineage>
        <taxon>Eukaryota</taxon>
        <taxon>Viridiplantae</taxon>
        <taxon>Streptophyta</taxon>
        <taxon>Embryophyta</taxon>
        <taxon>Tracheophyta</taxon>
        <taxon>Lycopodiopsida</taxon>
        <taxon>Selaginellales</taxon>
        <taxon>Selaginellaceae</taxon>
        <taxon>Selaginella</taxon>
    </lineage>
</organism>
<dbReference type="AlphaFoldDB" id="D8QZA3"/>
<reference evidence="2 3" key="1">
    <citation type="journal article" date="2011" name="Science">
        <title>The Selaginella genome identifies genetic changes associated with the evolution of vascular plants.</title>
        <authorList>
            <person name="Banks J.A."/>
            <person name="Nishiyama T."/>
            <person name="Hasebe M."/>
            <person name="Bowman J.L."/>
            <person name="Gribskov M."/>
            <person name="dePamphilis C."/>
            <person name="Albert V.A."/>
            <person name="Aono N."/>
            <person name="Aoyama T."/>
            <person name="Ambrose B.A."/>
            <person name="Ashton N.W."/>
            <person name="Axtell M.J."/>
            <person name="Barker E."/>
            <person name="Barker M.S."/>
            <person name="Bennetzen J.L."/>
            <person name="Bonawitz N.D."/>
            <person name="Chapple C."/>
            <person name="Cheng C."/>
            <person name="Correa L.G."/>
            <person name="Dacre M."/>
            <person name="DeBarry J."/>
            <person name="Dreyer I."/>
            <person name="Elias M."/>
            <person name="Engstrom E.M."/>
            <person name="Estelle M."/>
            <person name="Feng L."/>
            <person name="Finet C."/>
            <person name="Floyd S.K."/>
            <person name="Frommer W.B."/>
            <person name="Fujita T."/>
            <person name="Gramzow L."/>
            <person name="Gutensohn M."/>
            <person name="Harholt J."/>
            <person name="Hattori M."/>
            <person name="Heyl A."/>
            <person name="Hirai T."/>
            <person name="Hiwatashi Y."/>
            <person name="Ishikawa M."/>
            <person name="Iwata M."/>
            <person name="Karol K.G."/>
            <person name="Koehler B."/>
            <person name="Kolukisaoglu U."/>
            <person name="Kubo M."/>
            <person name="Kurata T."/>
            <person name="Lalonde S."/>
            <person name="Li K."/>
            <person name="Li Y."/>
            <person name="Litt A."/>
            <person name="Lyons E."/>
            <person name="Manning G."/>
            <person name="Maruyama T."/>
            <person name="Michael T.P."/>
            <person name="Mikami K."/>
            <person name="Miyazaki S."/>
            <person name="Morinaga S."/>
            <person name="Murata T."/>
            <person name="Mueller-Roeber B."/>
            <person name="Nelson D.R."/>
            <person name="Obara M."/>
            <person name="Oguri Y."/>
            <person name="Olmstead R.G."/>
            <person name="Onodera N."/>
            <person name="Petersen B.L."/>
            <person name="Pils B."/>
            <person name="Prigge M."/>
            <person name="Rensing S.A."/>
            <person name="Riano-Pachon D.M."/>
            <person name="Roberts A.W."/>
            <person name="Sato Y."/>
            <person name="Scheller H.V."/>
            <person name="Schulz B."/>
            <person name="Schulz C."/>
            <person name="Shakirov E.V."/>
            <person name="Shibagaki N."/>
            <person name="Shinohara N."/>
            <person name="Shippen D.E."/>
            <person name="Soerensen I."/>
            <person name="Sotooka R."/>
            <person name="Sugimoto N."/>
            <person name="Sugita M."/>
            <person name="Sumikawa N."/>
            <person name="Tanurdzic M."/>
            <person name="Theissen G."/>
            <person name="Ulvskov P."/>
            <person name="Wakazuki S."/>
            <person name="Weng J.K."/>
            <person name="Willats W.W."/>
            <person name="Wipf D."/>
            <person name="Wolf P.G."/>
            <person name="Yang L."/>
            <person name="Zimmer A.D."/>
            <person name="Zhu Q."/>
            <person name="Mitros T."/>
            <person name="Hellsten U."/>
            <person name="Loque D."/>
            <person name="Otillar R."/>
            <person name="Salamov A."/>
            <person name="Schmutz J."/>
            <person name="Shapiro H."/>
            <person name="Lindquist E."/>
            <person name="Lucas S."/>
            <person name="Rokhsar D."/>
            <person name="Grigoriev I.V."/>
        </authorList>
    </citation>
    <scope>NUCLEOTIDE SEQUENCE [LARGE SCALE GENOMIC DNA]</scope>
</reference>
<accession>D8QZA3</accession>
<gene>
    <name evidence="2" type="ORF">SELMODRAFT_438773</name>
</gene>
<dbReference type="OrthoDB" id="185373at2759"/>
<keyword evidence="1" id="KW-0175">Coiled coil</keyword>
<name>D8QZA3_SELML</name>
<dbReference type="InParanoid" id="D8QZA3"/>
<dbReference type="Proteomes" id="UP000001514">
    <property type="component" value="Unassembled WGS sequence"/>
</dbReference>
<dbReference type="PANTHER" id="PTHR35737:SF1">
    <property type="entry name" value="CRYPTIC LOCI REGULATOR"/>
    <property type="match status" value="1"/>
</dbReference>
<proteinExistence type="predicted"/>
<dbReference type="EMBL" id="GL377569">
    <property type="protein sequence ID" value="EFJ34762.1"/>
    <property type="molecule type" value="Genomic_DNA"/>
</dbReference>
<evidence type="ECO:0000313" key="3">
    <source>
        <dbReference type="Proteomes" id="UP000001514"/>
    </source>
</evidence>
<protein>
    <submittedName>
        <fullName evidence="2">Uncharacterized protein</fullName>
    </submittedName>
</protein>
<feature type="coiled-coil region" evidence="1">
    <location>
        <begin position="20"/>
        <end position="48"/>
    </location>
</feature>
<dbReference type="PANTHER" id="PTHR35737">
    <property type="entry name" value="CRYPTIC LOCI REGULATOR"/>
    <property type="match status" value="1"/>
</dbReference>
<dbReference type="Gramene" id="EFJ34762">
    <property type="protein sequence ID" value="EFJ34762"/>
    <property type="gene ID" value="SELMODRAFT_438773"/>
</dbReference>
<dbReference type="KEGG" id="smo:SELMODRAFT_438773"/>
<keyword evidence="3" id="KW-1185">Reference proteome</keyword>